<evidence type="ECO:0000313" key="2">
    <source>
        <dbReference type="Proteomes" id="UP001372338"/>
    </source>
</evidence>
<keyword evidence="2" id="KW-1185">Reference proteome</keyword>
<dbReference type="AlphaFoldDB" id="A0AAN9IEB2"/>
<dbReference type="EMBL" id="JAYWIO010000003">
    <property type="protein sequence ID" value="KAK7273985.1"/>
    <property type="molecule type" value="Genomic_DNA"/>
</dbReference>
<reference evidence="1 2" key="1">
    <citation type="submission" date="2024-01" db="EMBL/GenBank/DDBJ databases">
        <title>The genomes of 5 underutilized Papilionoideae crops provide insights into root nodulation and disease resistanc.</title>
        <authorList>
            <person name="Yuan L."/>
        </authorList>
    </citation>
    <scope>NUCLEOTIDE SEQUENCE [LARGE SCALE GENOMIC DNA]</scope>
    <source>
        <strain evidence="1">ZHUSHIDOU_FW_LH</strain>
        <tissue evidence="1">Leaf</tissue>
    </source>
</reference>
<gene>
    <name evidence="1" type="ORF">RIF29_15054</name>
</gene>
<evidence type="ECO:0000313" key="1">
    <source>
        <dbReference type="EMBL" id="KAK7273985.1"/>
    </source>
</evidence>
<protein>
    <submittedName>
        <fullName evidence="1">Uncharacterized protein</fullName>
    </submittedName>
</protein>
<sequence>MEQPHHQSLLNAASMATEEIGGDVREQRRRAQEARFGLPFAGTSTNTMLVAGWVCAHIHHSSPHMLGSHRVLVEDTTLTLDFNSCDQGDENVKSNGVLRVKGVDGELNYVFRVRRVGSLEGGLRASWVSERPHPLSIMKALCQGMNALCTFLHPKPSKPRT</sequence>
<comment type="caution">
    <text evidence="1">The sequence shown here is derived from an EMBL/GenBank/DDBJ whole genome shotgun (WGS) entry which is preliminary data.</text>
</comment>
<name>A0AAN9IEB2_CROPI</name>
<proteinExistence type="predicted"/>
<dbReference type="Proteomes" id="UP001372338">
    <property type="component" value="Unassembled WGS sequence"/>
</dbReference>
<accession>A0AAN9IEB2</accession>
<organism evidence="1 2">
    <name type="scientific">Crotalaria pallida</name>
    <name type="common">Smooth rattlebox</name>
    <name type="synonym">Crotalaria striata</name>
    <dbReference type="NCBI Taxonomy" id="3830"/>
    <lineage>
        <taxon>Eukaryota</taxon>
        <taxon>Viridiplantae</taxon>
        <taxon>Streptophyta</taxon>
        <taxon>Embryophyta</taxon>
        <taxon>Tracheophyta</taxon>
        <taxon>Spermatophyta</taxon>
        <taxon>Magnoliopsida</taxon>
        <taxon>eudicotyledons</taxon>
        <taxon>Gunneridae</taxon>
        <taxon>Pentapetalae</taxon>
        <taxon>rosids</taxon>
        <taxon>fabids</taxon>
        <taxon>Fabales</taxon>
        <taxon>Fabaceae</taxon>
        <taxon>Papilionoideae</taxon>
        <taxon>50 kb inversion clade</taxon>
        <taxon>genistoids sensu lato</taxon>
        <taxon>core genistoids</taxon>
        <taxon>Crotalarieae</taxon>
        <taxon>Crotalaria</taxon>
    </lineage>
</organism>